<reference evidence="1" key="1">
    <citation type="submission" date="2021-06" db="EMBL/GenBank/DDBJ databases">
        <authorList>
            <person name="Hodson N. C."/>
            <person name="Mongue J. A."/>
            <person name="Jaron S. K."/>
        </authorList>
    </citation>
    <scope>NUCLEOTIDE SEQUENCE</scope>
</reference>
<comment type="caution">
    <text evidence="1">The sequence shown here is derived from an EMBL/GenBank/DDBJ whole genome shotgun (WGS) entry which is preliminary data.</text>
</comment>
<keyword evidence="2" id="KW-1185">Reference proteome</keyword>
<dbReference type="Proteomes" id="UP000708208">
    <property type="component" value="Unassembled WGS sequence"/>
</dbReference>
<dbReference type="EMBL" id="CAJVCH010066308">
    <property type="protein sequence ID" value="CAG7720006.1"/>
    <property type="molecule type" value="Genomic_DNA"/>
</dbReference>
<name>A0A8J2JH25_9HEXA</name>
<evidence type="ECO:0000313" key="1">
    <source>
        <dbReference type="EMBL" id="CAG7720006.1"/>
    </source>
</evidence>
<proteinExistence type="predicted"/>
<accession>A0A8J2JH25</accession>
<protein>
    <submittedName>
        <fullName evidence="1">Uncharacterized protein</fullName>
    </submittedName>
</protein>
<gene>
    <name evidence="1" type="ORF">AFUS01_LOCUS9299</name>
</gene>
<sequence length="14" mass="1605">SPQPPLATLYFWGK</sequence>
<evidence type="ECO:0000313" key="2">
    <source>
        <dbReference type="Proteomes" id="UP000708208"/>
    </source>
</evidence>
<feature type="non-terminal residue" evidence="1">
    <location>
        <position position="1"/>
    </location>
</feature>
<organism evidence="1 2">
    <name type="scientific">Allacma fusca</name>
    <dbReference type="NCBI Taxonomy" id="39272"/>
    <lineage>
        <taxon>Eukaryota</taxon>
        <taxon>Metazoa</taxon>
        <taxon>Ecdysozoa</taxon>
        <taxon>Arthropoda</taxon>
        <taxon>Hexapoda</taxon>
        <taxon>Collembola</taxon>
        <taxon>Symphypleona</taxon>
        <taxon>Sminthuridae</taxon>
        <taxon>Allacma</taxon>
    </lineage>
</organism>